<dbReference type="Proteomes" id="UP000271925">
    <property type="component" value="Unassembled WGS sequence"/>
</dbReference>
<gene>
    <name evidence="4" type="ORF">EHT25_07700</name>
</gene>
<organism evidence="4 5">
    <name type="scientific">Larkinella rosea</name>
    <dbReference type="NCBI Taxonomy" id="2025312"/>
    <lineage>
        <taxon>Bacteria</taxon>
        <taxon>Pseudomonadati</taxon>
        <taxon>Bacteroidota</taxon>
        <taxon>Cytophagia</taxon>
        <taxon>Cytophagales</taxon>
        <taxon>Spirosomataceae</taxon>
        <taxon>Larkinella</taxon>
    </lineage>
</organism>
<dbReference type="InterPro" id="IPR001509">
    <property type="entry name" value="Epimerase_deHydtase"/>
</dbReference>
<dbReference type="PANTHER" id="PTHR10366">
    <property type="entry name" value="NAD DEPENDENT EPIMERASE/DEHYDRATASE"/>
    <property type="match status" value="1"/>
</dbReference>
<dbReference type="PANTHER" id="PTHR10366:SF564">
    <property type="entry name" value="STEROL-4-ALPHA-CARBOXYLATE 3-DEHYDROGENASE, DECARBOXYLATING"/>
    <property type="match status" value="1"/>
</dbReference>
<reference evidence="4 5" key="1">
    <citation type="submission" date="2018-11" db="EMBL/GenBank/DDBJ databases">
        <authorList>
            <person name="Zhou Z."/>
            <person name="Wang G."/>
        </authorList>
    </citation>
    <scope>NUCLEOTIDE SEQUENCE [LARGE SCALE GENOMIC DNA]</scope>
    <source>
        <strain evidence="4 5">KCTC52004</strain>
    </source>
</reference>
<dbReference type="GO" id="GO:0016616">
    <property type="term" value="F:oxidoreductase activity, acting on the CH-OH group of donors, NAD or NADP as acceptor"/>
    <property type="evidence" value="ECO:0007669"/>
    <property type="project" value="TreeGrafter"/>
</dbReference>
<evidence type="ECO:0000256" key="1">
    <source>
        <dbReference type="ARBA" id="ARBA00023002"/>
    </source>
</evidence>
<proteinExistence type="inferred from homology"/>
<feature type="domain" description="NAD-dependent epimerase/dehydratase" evidence="3">
    <location>
        <begin position="6"/>
        <end position="258"/>
    </location>
</feature>
<dbReference type="AlphaFoldDB" id="A0A3P1C327"/>
<dbReference type="EMBL" id="RQJO01000007">
    <property type="protein sequence ID" value="RRB07649.1"/>
    <property type="molecule type" value="Genomic_DNA"/>
</dbReference>
<comment type="similarity">
    <text evidence="2">Belongs to the NAD(P)-dependent epimerase/dehydratase family. Dihydroflavonol-4-reductase subfamily.</text>
</comment>
<keyword evidence="1" id="KW-0560">Oxidoreductase</keyword>
<name>A0A3P1C327_9BACT</name>
<evidence type="ECO:0000313" key="5">
    <source>
        <dbReference type="Proteomes" id="UP000271925"/>
    </source>
</evidence>
<accession>A0A3P1C327</accession>
<dbReference type="Pfam" id="PF01370">
    <property type="entry name" value="Epimerase"/>
    <property type="match status" value="1"/>
</dbReference>
<dbReference type="Gene3D" id="3.40.50.720">
    <property type="entry name" value="NAD(P)-binding Rossmann-like Domain"/>
    <property type="match status" value="1"/>
</dbReference>
<keyword evidence="5" id="KW-1185">Reference proteome</keyword>
<dbReference type="SUPFAM" id="SSF51735">
    <property type="entry name" value="NAD(P)-binding Rossmann-fold domains"/>
    <property type="match status" value="1"/>
</dbReference>
<evidence type="ECO:0000313" key="4">
    <source>
        <dbReference type="EMBL" id="RRB07649.1"/>
    </source>
</evidence>
<sequence>MQTVGVLGGAGFIGSYVTQKFLNEGYAVKVSASDPANAEKYAHLNTLNRAENLMLVTCDVRDVAALESFMQGCAIVVHGGTPFQLAVEDPQRDLLDPTIRGTENFLAIANRTEGLKSVVFIASVASYTTSFPMPPPNHPAGQVFSEADTPWFSAEDHPYGQAKFLANQVVRKFIEANPNIPFEITTVSPVFVIGTSLSPRADSTSMGMLYLFKNKIAPNPFVEMLFANDVAFSVVDVRDVAEAVFQAATRSGLHGKNYLLSSESYPISDLSLMLNQQPPAGEAALVYSNTLATNDLGVAFRSVQETLQQAG</sequence>
<dbReference type="OrthoDB" id="9778052at2"/>
<comment type="caution">
    <text evidence="4">The sequence shown here is derived from an EMBL/GenBank/DDBJ whole genome shotgun (WGS) entry which is preliminary data.</text>
</comment>
<evidence type="ECO:0000256" key="2">
    <source>
        <dbReference type="ARBA" id="ARBA00023445"/>
    </source>
</evidence>
<protein>
    <submittedName>
        <fullName evidence="4">NAD-dependent epimerase/dehydratase family protein</fullName>
    </submittedName>
</protein>
<dbReference type="InterPro" id="IPR036291">
    <property type="entry name" value="NAD(P)-bd_dom_sf"/>
</dbReference>
<dbReference type="InterPro" id="IPR050425">
    <property type="entry name" value="NAD(P)_dehydrat-like"/>
</dbReference>
<dbReference type="RefSeq" id="WP_124872926.1">
    <property type="nucleotide sequence ID" value="NZ_RQJO01000007.1"/>
</dbReference>
<evidence type="ECO:0000259" key="3">
    <source>
        <dbReference type="Pfam" id="PF01370"/>
    </source>
</evidence>